<sequence>MVIDKDAIFLSRRIKELADRALKRDVFTHTSFLNLNEQAVFFSIKDLPKVNYKLIGGYEAAERKVVCFFPVVFEFENDFEQLSDINQKIFDYIYIKPVNEKFSDRLTHRDYLGALMNLGIDRCMTGDIVMSCGSAYVVVLKRISRIIADNLETVKKTKVAVSIENCFDTAISDTGYIKRINVISIRIDALISAVFNLSRGNAVRYVDAEKVFVNSRCIISHSYALKSEDIVSIRGLGRFKYIGEESVTKKGRLMVSVKCYV</sequence>
<dbReference type="SMART" id="SM00363">
    <property type="entry name" value="S4"/>
    <property type="match status" value="1"/>
</dbReference>
<evidence type="ECO:0000259" key="2">
    <source>
        <dbReference type="SMART" id="SM00363"/>
    </source>
</evidence>
<dbReference type="CDD" id="cd00165">
    <property type="entry name" value="S4"/>
    <property type="match status" value="1"/>
</dbReference>
<comment type="caution">
    <text evidence="3">The sequence shown here is derived from an EMBL/GenBank/DDBJ whole genome shotgun (WGS) entry which is preliminary data.</text>
</comment>
<organism evidence="3 4">
    <name type="scientific">Johnsonella ignava ATCC 51276</name>
    <dbReference type="NCBI Taxonomy" id="679200"/>
    <lineage>
        <taxon>Bacteria</taxon>
        <taxon>Bacillati</taxon>
        <taxon>Bacillota</taxon>
        <taxon>Clostridia</taxon>
        <taxon>Lachnospirales</taxon>
        <taxon>Lachnospiraceae</taxon>
        <taxon>Johnsonella</taxon>
    </lineage>
</organism>
<dbReference type="RefSeq" id="WP_005540041.1">
    <property type="nucleotide sequence ID" value="NZ_JH378830.1"/>
</dbReference>
<proteinExistence type="predicted"/>
<dbReference type="eggNOG" id="COG2302">
    <property type="taxonomic scope" value="Bacteria"/>
</dbReference>
<dbReference type="OrthoDB" id="9812787at2"/>
<dbReference type="HOGENOM" id="CLU_075687_1_0_9"/>
<dbReference type="GO" id="GO:0003723">
    <property type="term" value="F:RNA binding"/>
    <property type="evidence" value="ECO:0007669"/>
    <property type="project" value="UniProtKB-KW"/>
</dbReference>
<dbReference type="InterPro" id="IPR040591">
    <property type="entry name" value="RqcP2_RBD"/>
</dbReference>
<accession>G5GGX6</accession>
<reference evidence="3 4" key="1">
    <citation type="submission" date="2011-08" db="EMBL/GenBank/DDBJ databases">
        <title>The Genome Sequence of Johnsonella ignava ATCC 51276.</title>
        <authorList>
            <consortium name="The Broad Institute Genome Sequencing Platform"/>
            <person name="Earl A."/>
            <person name="Ward D."/>
            <person name="Feldgarden M."/>
            <person name="Gevers D."/>
            <person name="Izard J."/>
            <person name="Blanton J.M."/>
            <person name="Baranova O.V."/>
            <person name="Dewhirst F.E."/>
            <person name="Young S.K."/>
            <person name="Zeng Q."/>
            <person name="Gargeya S."/>
            <person name="Fitzgerald M."/>
            <person name="Haas B."/>
            <person name="Abouelleil A."/>
            <person name="Alvarado L."/>
            <person name="Arachchi H.M."/>
            <person name="Berlin A."/>
            <person name="Brown A."/>
            <person name="Chapman S.B."/>
            <person name="Chen Z."/>
            <person name="Dunbar C."/>
            <person name="Freedman E."/>
            <person name="Gearin G."/>
            <person name="Gellesch M."/>
            <person name="Goldberg J."/>
            <person name="Griggs A."/>
            <person name="Gujja S."/>
            <person name="Heiman D."/>
            <person name="Howarth C."/>
            <person name="Larson L."/>
            <person name="Lui A."/>
            <person name="MacDonald P.J.P."/>
            <person name="Montmayeur A."/>
            <person name="Murphy C."/>
            <person name="Neiman D."/>
            <person name="Pearson M."/>
            <person name="Priest M."/>
            <person name="Roberts A."/>
            <person name="Saif S."/>
            <person name="Shea T."/>
            <person name="Shenoy N."/>
            <person name="Sisk P."/>
            <person name="Stolte C."/>
            <person name="Sykes S."/>
            <person name="Wortman J."/>
            <person name="Nusbaum C."/>
            <person name="Birren B."/>
        </authorList>
    </citation>
    <scope>NUCLEOTIDE SEQUENCE [LARGE SCALE GENOMIC DNA]</scope>
    <source>
        <strain evidence="3 4">ATCC 51276</strain>
    </source>
</reference>
<dbReference type="InterPro" id="IPR012677">
    <property type="entry name" value="Nucleotide-bd_a/b_plait_sf"/>
</dbReference>
<dbReference type="Gene3D" id="3.30.70.330">
    <property type="match status" value="1"/>
</dbReference>
<dbReference type="AlphaFoldDB" id="G5GGX6"/>
<evidence type="ECO:0000256" key="1">
    <source>
        <dbReference type="PROSITE-ProRule" id="PRU00182"/>
    </source>
</evidence>
<name>G5GGX6_9FIRM</name>
<dbReference type="PROSITE" id="PS50889">
    <property type="entry name" value="S4"/>
    <property type="match status" value="1"/>
</dbReference>
<gene>
    <name evidence="3" type="ORF">HMPREF9333_00816</name>
</gene>
<keyword evidence="1" id="KW-0694">RNA-binding</keyword>
<dbReference type="Pfam" id="PF17774">
    <property type="entry name" value="YlmH_RBD"/>
    <property type="match status" value="1"/>
</dbReference>
<dbReference type="SUPFAM" id="SSF55174">
    <property type="entry name" value="Alpha-L RNA-binding motif"/>
    <property type="match status" value="1"/>
</dbReference>
<dbReference type="EMBL" id="ACZL01000014">
    <property type="protein sequence ID" value="EHI56034.1"/>
    <property type="molecule type" value="Genomic_DNA"/>
</dbReference>
<evidence type="ECO:0000313" key="3">
    <source>
        <dbReference type="EMBL" id="EHI56034.1"/>
    </source>
</evidence>
<protein>
    <recommendedName>
        <fullName evidence="2">RNA-binding S4 domain-containing protein</fullName>
    </recommendedName>
</protein>
<dbReference type="Proteomes" id="UP000003011">
    <property type="component" value="Unassembled WGS sequence"/>
</dbReference>
<dbReference type="Gene3D" id="3.30.1370.160">
    <property type="match status" value="1"/>
</dbReference>
<keyword evidence="4" id="KW-1185">Reference proteome</keyword>
<dbReference type="PATRIC" id="fig|679200.3.peg.862"/>
<feature type="domain" description="RNA-binding S4" evidence="2">
    <location>
        <begin position="185"/>
        <end position="242"/>
    </location>
</feature>
<dbReference type="STRING" id="679200.HMPREF9333_00816"/>
<evidence type="ECO:0000313" key="4">
    <source>
        <dbReference type="Proteomes" id="UP000003011"/>
    </source>
</evidence>
<dbReference type="InterPro" id="IPR002942">
    <property type="entry name" value="S4_RNA-bd"/>
</dbReference>